<dbReference type="EMBL" id="LDAU01000013">
    <property type="protein sequence ID" value="KRX10922.1"/>
    <property type="molecule type" value="Genomic_DNA"/>
</dbReference>
<organism evidence="1 2">
    <name type="scientific">Pseudocohnilembus persalinus</name>
    <name type="common">Ciliate</name>
    <dbReference type="NCBI Taxonomy" id="266149"/>
    <lineage>
        <taxon>Eukaryota</taxon>
        <taxon>Sar</taxon>
        <taxon>Alveolata</taxon>
        <taxon>Ciliophora</taxon>
        <taxon>Intramacronucleata</taxon>
        <taxon>Oligohymenophorea</taxon>
        <taxon>Scuticociliatia</taxon>
        <taxon>Philasterida</taxon>
        <taxon>Pseudocohnilembidae</taxon>
        <taxon>Pseudocohnilembus</taxon>
    </lineage>
</organism>
<sequence length="103" mass="11952">MHFFHHKIFSPVYNLTKTCRSLTRKQSILSSQGSENCRVENLQEEITCSSEVKLQDKQTKRVLSFYLPVTELLSSNAVFQQPNNLANQVNSLKNQKYFSKKPK</sequence>
<gene>
    <name evidence="1" type="ORF">PPERSA_12046</name>
</gene>
<dbReference type="Proteomes" id="UP000054937">
    <property type="component" value="Unassembled WGS sequence"/>
</dbReference>
<keyword evidence="2" id="KW-1185">Reference proteome</keyword>
<accession>A0A0V0R9E6</accession>
<evidence type="ECO:0000313" key="2">
    <source>
        <dbReference type="Proteomes" id="UP000054937"/>
    </source>
</evidence>
<proteinExistence type="predicted"/>
<dbReference type="InParanoid" id="A0A0V0R9E6"/>
<protein>
    <submittedName>
        <fullName evidence="1">Uncharacterized protein</fullName>
    </submittedName>
</protein>
<dbReference type="AlphaFoldDB" id="A0A0V0R9E6"/>
<name>A0A0V0R9E6_PSEPJ</name>
<evidence type="ECO:0000313" key="1">
    <source>
        <dbReference type="EMBL" id="KRX10922.1"/>
    </source>
</evidence>
<reference evidence="1 2" key="1">
    <citation type="journal article" date="2015" name="Sci. Rep.">
        <title>Genome of the facultative scuticociliatosis pathogen Pseudocohnilembus persalinus provides insight into its virulence through horizontal gene transfer.</title>
        <authorList>
            <person name="Xiong J."/>
            <person name="Wang G."/>
            <person name="Cheng J."/>
            <person name="Tian M."/>
            <person name="Pan X."/>
            <person name="Warren A."/>
            <person name="Jiang C."/>
            <person name="Yuan D."/>
            <person name="Miao W."/>
        </authorList>
    </citation>
    <scope>NUCLEOTIDE SEQUENCE [LARGE SCALE GENOMIC DNA]</scope>
    <source>
        <strain evidence="1">36N120E</strain>
    </source>
</reference>
<comment type="caution">
    <text evidence="1">The sequence shown here is derived from an EMBL/GenBank/DDBJ whole genome shotgun (WGS) entry which is preliminary data.</text>
</comment>